<dbReference type="RefSeq" id="WP_157540029.1">
    <property type="nucleotide sequence ID" value="NZ_WQLA01000001.1"/>
</dbReference>
<gene>
    <name evidence="4" type="ORF">GO816_03930</name>
</gene>
<dbReference type="SUPFAM" id="SSF48230">
    <property type="entry name" value="Chondroitin AC/alginate lyase"/>
    <property type="match status" value="1"/>
</dbReference>
<protein>
    <submittedName>
        <fullName evidence="4">Heparinase</fullName>
    </submittedName>
</protein>
<evidence type="ECO:0000313" key="4">
    <source>
        <dbReference type="EMBL" id="MVN90266.1"/>
    </source>
</evidence>
<dbReference type="OrthoDB" id="175534at2"/>
<sequence>MKDITYRKISLALIAVISLALNVRAQTTIDTTKLRQHPRLLMLKKDEAQIKALLKQDTLWLNVHKSIITECEDMLTAKVQERIVTGRRLLSVSREALRRIFFLSYAWRITNEDKYLKRAEEEMLAVSSFTDWNPSHFLDVAEMSLAVAIGYDWLYNGLSPKSRTIISEAIITKGLEPSLNSKYNSWLQATNNWNQVCNTGLSYGAIAIYERNSSLAENILNRAITTIQKPMKEYAPDGGYKEGYSYWGYGTSFNVFFISAMEKLFGTDFGLKSQPGFMNTGTFYEFLTGPSGIPFNYSDAGGIEGLQPAMFWFANQLNDPSLLFVEKTYLQTKKFNAKSNRILPAAIIWAGTINISAAKPPVNKMWQGKGANQVAIMRTDWRRQKGIFVGFKGGSPSESHGHMDVGSFVADFEGNRWSADLGMEQYNSLESAGLSIWEMGQNSQRWDVFRYANFSHSTLTVNGHKQDVKGEAKITKSSDKPKFMYAVMDITPAYKEDLQKAERGVAIVNNEYMLISDEVETGSKECVIRWAMLTPAGVASIKDNELILKQNGKQMHLRVEGIEGVKLQSWSTAPPHSYDAANPGTVLVGFETKVKANSKKAFNVYLIPAGIKISKTTPALLSKW</sequence>
<reference evidence="4 5" key="1">
    <citation type="submission" date="2019-12" db="EMBL/GenBank/DDBJ databases">
        <title>Mucilaginibacter sp. HME9299 genome sequencing and assembly.</title>
        <authorList>
            <person name="Kang H."/>
            <person name="Kim H."/>
            <person name="Joh K."/>
        </authorList>
    </citation>
    <scope>NUCLEOTIDE SEQUENCE [LARGE SCALE GENOMIC DNA]</scope>
    <source>
        <strain evidence="4 5">HME9299</strain>
    </source>
</reference>
<dbReference type="InterPro" id="IPR008929">
    <property type="entry name" value="Chondroitin_lyas"/>
</dbReference>
<evidence type="ECO:0000259" key="3">
    <source>
        <dbReference type="Pfam" id="PF07940"/>
    </source>
</evidence>
<dbReference type="Pfam" id="PF07940">
    <property type="entry name" value="Hepar_II_III_C"/>
    <property type="match status" value="1"/>
</dbReference>
<dbReference type="GO" id="GO:0030313">
    <property type="term" value="C:cell envelope"/>
    <property type="evidence" value="ECO:0007669"/>
    <property type="project" value="UniProtKB-SubCell"/>
</dbReference>
<dbReference type="InterPro" id="IPR012480">
    <property type="entry name" value="Hepar_II_III_C"/>
</dbReference>
<feature type="chain" id="PRO_5026263455" evidence="2">
    <location>
        <begin position="26"/>
        <end position="624"/>
    </location>
</feature>
<comment type="caution">
    <text evidence="4">The sequence shown here is derived from an EMBL/GenBank/DDBJ whole genome shotgun (WGS) entry which is preliminary data.</text>
</comment>
<dbReference type="Proteomes" id="UP000434850">
    <property type="component" value="Unassembled WGS sequence"/>
</dbReference>
<comment type="subcellular location">
    <subcellularLocation>
        <location evidence="1">Cell envelope</location>
    </subcellularLocation>
</comment>
<feature type="domain" description="Heparinase II/III-like C-terminal" evidence="3">
    <location>
        <begin position="387"/>
        <end position="562"/>
    </location>
</feature>
<organism evidence="4 5">
    <name type="scientific">Mucilaginibacter aquatilis</name>
    <dbReference type="NCBI Taxonomy" id="1517760"/>
    <lineage>
        <taxon>Bacteria</taxon>
        <taxon>Pseudomonadati</taxon>
        <taxon>Bacteroidota</taxon>
        <taxon>Sphingobacteriia</taxon>
        <taxon>Sphingobacteriales</taxon>
        <taxon>Sphingobacteriaceae</taxon>
        <taxon>Mucilaginibacter</taxon>
    </lineage>
</organism>
<feature type="signal peptide" evidence="2">
    <location>
        <begin position="1"/>
        <end position="25"/>
    </location>
</feature>
<evidence type="ECO:0000256" key="1">
    <source>
        <dbReference type="ARBA" id="ARBA00004196"/>
    </source>
</evidence>
<dbReference type="EMBL" id="WQLA01000001">
    <property type="protein sequence ID" value="MVN90266.1"/>
    <property type="molecule type" value="Genomic_DNA"/>
</dbReference>
<dbReference type="Gene3D" id="1.50.10.100">
    <property type="entry name" value="Chondroitin AC/alginate lyase"/>
    <property type="match status" value="1"/>
</dbReference>
<dbReference type="Gene3D" id="2.70.98.70">
    <property type="match status" value="1"/>
</dbReference>
<name>A0A6I4I9W1_9SPHI</name>
<accession>A0A6I4I9W1</accession>
<keyword evidence="5" id="KW-1185">Reference proteome</keyword>
<evidence type="ECO:0000256" key="2">
    <source>
        <dbReference type="SAM" id="SignalP"/>
    </source>
</evidence>
<dbReference type="AlphaFoldDB" id="A0A6I4I9W1"/>
<proteinExistence type="predicted"/>
<dbReference type="GO" id="GO:0016829">
    <property type="term" value="F:lyase activity"/>
    <property type="evidence" value="ECO:0007669"/>
    <property type="project" value="InterPro"/>
</dbReference>
<dbReference type="PANTHER" id="PTHR38045:SF1">
    <property type="entry name" value="HEPARINASE II_III-LIKE PROTEIN"/>
    <property type="match status" value="1"/>
</dbReference>
<keyword evidence="2" id="KW-0732">Signal</keyword>
<dbReference type="PANTHER" id="PTHR38045">
    <property type="entry name" value="CHROMOSOME 1, WHOLE GENOME SHOTGUN SEQUENCE"/>
    <property type="match status" value="1"/>
</dbReference>
<evidence type="ECO:0000313" key="5">
    <source>
        <dbReference type="Proteomes" id="UP000434850"/>
    </source>
</evidence>